<reference evidence="1 2" key="1">
    <citation type="journal article" date="2013" name="Genome Announc.">
        <title>The Draft Genome Sequence of Sphingomonas paucimobilis Strain HER1398 (Proteobacteria), Host to the Giant PAU Phage, Indicates That It Is a Member of the Genus Sphingobacterium (Bacteroidetes).</title>
        <authorList>
            <person name="White R.A.III."/>
            <person name="Suttle C.A."/>
        </authorList>
    </citation>
    <scope>NUCLEOTIDE SEQUENCE [LARGE SCALE GENOMIC DNA]</scope>
    <source>
        <strain evidence="1 2">HER1398</strain>
    </source>
</reference>
<organism evidence="1 2">
    <name type="scientific">Sphingobacterium paucimobilis HER1398</name>
    <dbReference type="NCBI Taxonomy" id="1346330"/>
    <lineage>
        <taxon>Bacteria</taxon>
        <taxon>Pseudomonadati</taxon>
        <taxon>Bacteroidota</taxon>
        <taxon>Sphingobacteriia</taxon>
        <taxon>Sphingobacteriales</taxon>
        <taxon>Sphingobacteriaceae</taxon>
        <taxon>Sphingobacterium</taxon>
    </lineage>
</organism>
<proteinExistence type="predicted"/>
<dbReference type="STRING" id="1346330.M472_02025"/>
<dbReference type="AlphaFoldDB" id="U2H783"/>
<dbReference type="PATRIC" id="fig|1346330.5.peg.4273"/>
<evidence type="ECO:0000313" key="1">
    <source>
        <dbReference type="EMBL" id="ERJ57536.1"/>
    </source>
</evidence>
<gene>
    <name evidence="1" type="ORF">M472_02025</name>
</gene>
<sequence length="168" mass="19558">MDKGQILPFSDASAVWENLQQKNELHEKRIALKGFISLDQLRIRGNAFHCQLVDHEGHHLLHLILEKGRKNSLKLDIKNTEKANNLHYIDIDMQNSYILDNEGNNIPLQQNILLSFNIRYSKNAETKKFVQLQVTEDGKHAFFEEYAKKGQQYYLFTADSPRIDSLHP</sequence>
<protein>
    <submittedName>
        <fullName evidence="1">Uncharacterized protein</fullName>
    </submittedName>
</protein>
<accession>U2H783</accession>
<name>U2H783_9SPHI</name>
<dbReference type="Proteomes" id="UP000016584">
    <property type="component" value="Unassembled WGS sequence"/>
</dbReference>
<evidence type="ECO:0000313" key="2">
    <source>
        <dbReference type="Proteomes" id="UP000016584"/>
    </source>
</evidence>
<comment type="caution">
    <text evidence="1">The sequence shown here is derived from an EMBL/GenBank/DDBJ whole genome shotgun (WGS) entry which is preliminary data.</text>
</comment>
<dbReference type="EMBL" id="ATDL01000022">
    <property type="protein sequence ID" value="ERJ57536.1"/>
    <property type="molecule type" value="Genomic_DNA"/>
</dbReference>
<keyword evidence="2" id="KW-1185">Reference proteome</keyword>